<evidence type="ECO:0008006" key="3">
    <source>
        <dbReference type="Google" id="ProtNLM"/>
    </source>
</evidence>
<dbReference type="Gene3D" id="1.10.260.40">
    <property type="entry name" value="lambda repressor-like DNA-binding domains"/>
    <property type="match status" value="1"/>
</dbReference>
<keyword evidence="2" id="KW-1185">Reference proteome</keyword>
<dbReference type="RefSeq" id="WP_191803216.1">
    <property type="nucleotide sequence ID" value="NZ_JACSQL010000011.1"/>
</dbReference>
<dbReference type="Proteomes" id="UP000608071">
    <property type="component" value="Unassembled WGS sequence"/>
</dbReference>
<sequence length="141" mass="15553">MVDPISVDLRQQNSIHFEVKDGSYFLDGHEVSAEKAITSLVISLQTLGNMVRYQESIACGNGYADSRLIEWLLNKSGVTCYQISKKSDVSESTLSRITSGETSLPAIRFGTAIKLSEYAKKLQVQRMGSGKVKFEKGSEPK</sequence>
<reference evidence="1 2" key="1">
    <citation type="submission" date="2020-08" db="EMBL/GenBank/DDBJ databases">
        <title>A Genomic Blueprint of the Chicken Gut Microbiome.</title>
        <authorList>
            <person name="Gilroy R."/>
            <person name="Ravi A."/>
            <person name="Getino M."/>
            <person name="Pursley I."/>
            <person name="Horton D.L."/>
            <person name="Alikhan N.-F."/>
            <person name="Baker D."/>
            <person name="Gharbi K."/>
            <person name="Hall N."/>
            <person name="Watson M."/>
            <person name="Adriaenssens E.M."/>
            <person name="Foster-Nyarko E."/>
            <person name="Jarju S."/>
            <person name="Secka A."/>
            <person name="Antonio M."/>
            <person name="Oren A."/>
            <person name="Chaudhuri R."/>
            <person name="La Ragione R.M."/>
            <person name="Hildebrand F."/>
            <person name="Pallen M.J."/>
        </authorList>
    </citation>
    <scope>NUCLEOTIDE SEQUENCE [LARGE SCALE GENOMIC DNA]</scope>
    <source>
        <strain evidence="1 2">Sa2BVA9</strain>
    </source>
</reference>
<name>A0ABR8T3F4_9BACL</name>
<gene>
    <name evidence="1" type="ORF">H9647_19645</name>
</gene>
<comment type="caution">
    <text evidence="1">The sequence shown here is derived from an EMBL/GenBank/DDBJ whole genome shotgun (WGS) entry which is preliminary data.</text>
</comment>
<evidence type="ECO:0000313" key="1">
    <source>
        <dbReference type="EMBL" id="MBD7970283.1"/>
    </source>
</evidence>
<accession>A0ABR8T3F4</accession>
<dbReference type="InterPro" id="IPR010982">
    <property type="entry name" value="Lambda_DNA-bd_dom_sf"/>
</dbReference>
<protein>
    <recommendedName>
        <fullName evidence="3">HTH cro/C1-type domain-containing protein</fullName>
    </recommendedName>
</protein>
<evidence type="ECO:0000313" key="2">
    <source>
        <dbReference type="Proteomes" id="UP000608071"/>
    </source>
</evidence>
<proteinExistence type="predicted"/>
<organism evidence="1 2">
    <name type="scientific">Paenibacillus gallinarum</name>
    <dbReference type="NCBI Taxonomy" id="2762232"/>
    <lineage>
        <taxon>Bacteria</taxon>
        <taxon>Bacillati</taxon>
        <taxon>Bacillota</taxon>
        <taxon>Bacilli</taxon>
        <taxon>Bacillales</taxon>
        <taxon>Paenibacillaceae</taxon>
        <taxon>Paenibacillus</taxon>
    </lineage>
</organism>
<dbReference type="EMBL" id="JACSQL010000011">
    <property type="protein sequence ID" value="MBD7970283.1"/>
    <property type="molecule type" value="Genomic_DNA"/>
</dbReference>
<dbReference type="SUPFAM" id="SSF47413">
    <property type="entry name" value="lambda repressor-like DNA-binding domains"/>
    <property type="match status" value="1"/>
</dbReference>